<evidence type="ECO:0000256" key="5">
    <source>
        <dbReference type="SAM" id="Phobius"/>
    </source>
</evidence>
<keyword evidence="2" id="KW-0238">DNA-binding</keyword>
<evidence type="ECO:0000313" key="7">
    <source>
        <dbReference type="EMBL" id="OOC62832.1"/>
    </source>
</evidence>
<evidence type="ECO:0000259" key="6">
    <source>
        <dbReference type="PROSITE" id="PS01124"/>
    </source>
</evidence>
<dbReference type="PANTHER" id="PTHR43280:SF2">
    <property type="entry name" value="HTH-TYPE TRANSCRIPTIONAL REGULATOR EXSA"/>
    <property type="match status" value="1"/>
</dbReference>
<keyword evidence="8" id="KW-1185">Reference proteome</keyword>
<dbReference type="InterPro" id="IPR009057">
    <property type="entry name" value="Homeodomain-like_sf"/>
</dbReference>
<reference evidence="7 8" key="1">
    <citation type="submission" date="2016-12" db="EMBL/GenBank/DDBJ databases">
        <title>Genome sequencing and description of Paenibacillus sp. nov. from high altitude lake in the Indian Trans- Himalayas.</title>
        <authorList>
            <person name="Kiran S."/>
            <person name="Swarnkar M.K."/>
            <person name="Rana A."/>
            <person name="Tewari R."/>
            <person name="Gulati A."/>
        </authorList>
    </citation>
    <scope>NUCLEOTIDE SEQUENCE [LARGE SCALE GENOMIC DNA]</scope>
    <source>
        <strain evidence="7 8">IHBB 9951</strain>
    </source>
</reference>
<name>A0ABX3K071_9BACL</name>
<dbReference type="PRINTS" id="PR00032">
    <property type="entry name" value="HTHARAC"/>
</dbReference>
<dbReference type="RefSeq" id="WP_077567594.1">
    <property type="nucleotide sequence ID" value="NZ_MRVI01000001.1"/>
</dbReference>
<keyword evidence="3" id="KW-0804">Transcription</keyword>
<dbReference type="InterPro" id="IPR018062">
    <property type="entry name" value="HTH_AraC-typ_CS"/>
</dbReference>
<evidence type="ECO:0000256" key="1">
    <source>
        <dbReference type="ARBA" id="ARBA00023015"/>
    </source>
</evidence>
<dbReference type="PROSITE" id="PS00041">
    <property type="entry name" value="HTH_ARAC_FAMILY_1"/>
    <property type="match status" value="1"/>
</dbReference>
<comment type="caution">
    <text evidence="7">The sequence shown here is derived from an EMBL/GenBank/DDBJ whole genome shotgun (WGS) entry which is preliminary data.</text>
</comment>
<dbReference type="PANTHER" id="PTHR43280">
    <property type="entry name" value="ARAC-FAMILY TRANSCRIPTIONAL REGULATOR"/>
    <property type="match status" value="1"/>
</dbReference>
<dbReference type="Pfam" id="PF12833">
    <property type="entry name" value="HTH_18"/>
    <property type="match status" value="1"/>
</dbReference>
<gene>
    <name evidence="7" type="ORF">BBD40_13735</name>
</gene>
<dbReference type="Gene3D" id="1.10.10.60">
    <property type="entry name" value="Homeodomain-like"/>
    <property type="match status" value="2"/>
</dbReference>
<dbReference type="InterPro" id="IPR018060">
    <property type="entry name" value="HTH_AraC"/>
</dbReference>
<protein>
    <submittedName>
        <fullName evidence="7">AraC family transcriptional regulator</fullName>
    </submittedName>
</protein>
<organism evidence="7 8">
    <name type="scientific">Paenibacillus ihbetae</name>
    <dbReference type="NCBI Taxonomy" id="1870820"/>
    <lineage>
        <taxon>Bacteria</taxon>
        <taxon>Bacillati</taxon>
        <taxon>Bacillota</taxon>
        <taxon>Bacilli</taxon>
        <taxon>Bacillales</taxon>
        <taxon>Paenibacillaceae</taxon>
        <taxon>Paenibacillus</taxon>
    </lineage>
</organism>
<dbReference type="SUPFAM" id="SSF46689">
    <property type="entry name" value="Homeodomain-like"/>
    <property type="match status" value="1"/>
</dbReference>
<evidence type="ECO:0000256" key="4">
    <source>
        <dbReference type="SAM" id="MobiDB-lite"/>
    </source>
</evidence>
<feature type="compositionally biased region" description="Low complexity" evidence="4">
    <location>
        <begin position="433"/>
        <end position="465"/>
    </location>
</feature>
<feature type="region of interest" description="Disordered" evidence="4">
    <location>
        <begin position="409"/>
        <end position="468"/>
    </location>
</feature>
<dbReference type="Proteomes" id="UP000189059">
    <property type="component" value="Unassembled WGS sequence"/>
</dbReference>
<accession>A0ABX3K071</accession>
<keyword evidence="5" id="KW-1133">Transmembrane helix</keyword>
<feature type="domain" description="HTH araC/xylS-type" evidence="6">
    <location>
        <begin position="728"/>
        <end position="827"/>
    </location>
</feature>
<evidence type="ECO:0000256" key="2">
    <source>
        <dbReference type="ARBA" id="ARBA00023125"/>
    </source>
</evidence>
<dbReference type="PROSITE" id="PS01124">
    <property type="entry name" value="HTH_ARAC_FAMILY_2"/>
    <property type="match status" value="1"/>
</dbReference>
<keyword evidence="5" id="KW-0812">Transmembrane</keyword>
<proteinExistence type="predicted"/>
<evidence type="ECO:0000313" key="8">
    <source>
        <dbReference type="Proteomes" id="UP000189059"/>
    </source>
</evidence>
<keyword evidence="1" id="KW-0805">Transcription regulation</keyword>
<evidence type="ECO:0000256" key="3">
    <source>
        <dbReference type="ARBA" id="ARBA00023163"/>
    </source>
</evidence>
<keyword evidence="5" id="KW-0472">Membrane</keyword>
<sequence>MGKPKANLLTKLLISYFLVLLFPIAMILFYYYPYSADVVKEKELDWNAHITEQFMTTMDTFTGYVYNLPYELVQNREFRMYQAEESDYQRVLIANEMKKYNATDAFIYNTLLYVKNIGYLFSKTGSAYSVQDLAIPGVGFYYEDWPHEEMVNTLNTLSRPIVRPVENVIIPGHNRLRLLTFLQPLPVGGSNSPGAVLIMVREDTILRMMRSVSEIYTGDFFVFDHEGRPLVASNKTIYEASDEMPALVQGMGADPGSTSGIERINGISYLVSTSVSDKNGWKYVSLIPVSESLQGLRTIQWNTALLVGLVLLLEVIVVYISIRKNYHPIRRLVDVAVSLFEPQQRRPMNEIDTIRYTLSELSAANSRLDERVKGTLPIMRDNILFGLVSGQYGTWESFAQEADKVGVTFGGFRPGSETKPQGSPFHDPPSPIDPAQEAPPAAVPVDPAQEAPPAAVPVDPAQEAPSPAASVLETMQGGHPAVSGDTILTVAVLACESGEEFNTAADFCRQAEDRWPDGVNGYFCRSVYHHEIVLICAHPPSFPLQAFLTQLQEELVSAEGTRVMIGIGKPGEYRCPRAAQTSYLQALRTVEHVRVRQAAPVLTFDEIGATHSGAVSYVAEMLQSLELSILKNEPEMVAGLTERLIGYIRSDGMPPHMIRSVYLNTVTVIINGLQRFRREDQTLLRLTDAAFKPRYTMEQMTGIIRESSLKLCEFIRETIPAARTATREEILAVIDDKGLDPSCSLQLMADHFGMSVSNFSHHFKKTMGQNFKEYIERLRIQTSIQLLRETDETLESIAQKSGYTNTSSFIRAFKKIMGTTPGQYRSTHKDA</sequence>
<dbReference type="EMBL" id="MRVI01000001">
    <property type="protein sequence ID" value="OOC62832.1"/>
    <property type="molecule type" value="Genomic_DNA"/>
</dbReference>
<dbReference type="InterPro" id="IPR020449">
    <property type="entry name" value="Tscrpt_reg_AraC-type_HTH"/>
</dbReference>
<dbReference type="SMART" id="SM00342">
    <property type="entry name" value="HTH_ARAC"/>
    <property type="match status" value="1"/>
</dbReference>
<feature type="transmembrane region" description="Helical" evidence="5">
    <location>
        <begin position="12"/>
        <end position="32"/>
    </location>
</feature>